<dbReference type="Pfam" id="PF02036">
    <property type="entry name" value="SCP2"/>
    <property type="match status" value="1"/>
</dbReference>
<reference evidence="2" key="1">
    <citation type="submission" date="2020-05" db="EMBL/GenBank/DDBJ databases">
        <authorList>
            <person name="Chiriac C."/>
            <person name="Salcher M."/>
            <person name="Ghai R."/>
            <person name="Kavagutti S V."/>
        </authorList>
    </citation>
    <scope>NUCLEOTIDE SEQUENCE</scope>
</reference>
<organism evidence="2">
    <name type="scientific">freshwater metagenome</name>
    <dbReference type="NCBI Taxonomy" id="449393"/>
    <lineage>
        <taxon>unclassified sequences</taxon>
        <taxon>metagenomes</taxon>
        <taxon>ecological metagenomes</taxon>
    </lineage>
</organism>
<gene>
    <name evidence="2" type="ORF">UFOPK1493_01296</name>
</gene>
<dbReference type="EMBL" id="CAEZSR010000036">
    <property type="protein sequence ID" value="CAB4554148.1"/>
    <property type="molecule type" value="Genomic_DNA"/>
</dbReference>
<feature type="domain" description="SCP2" evidence="1">
    <location>
        <begin position="52"/>
        <end position="120"/>
    </location>
</feature>
<name>A0A6J6CWR2_9ZZZZ</name>
<accession>A0A6J6CWR2</accession>
<proteinExistence type="predicted"/>
<dbReference type="SUPFAM" id="SSF55718">
    <property type="entry name" value="SCP-like"/>
    <property type="match status" value="1"/>
</dbReference>
<evidence type="ECO:0000313" key="2">
    <source>
        <dbReference type="EMBL" id="CAB4554148.1"/>
    </source>
</evidence>
<dbReference type="AlphaFoldDB" id="A0A6J6CWR2"/>
<sequence length="138" mass="15195">MHEFLSPAWMEAARAIREKYADQATKVTVSIRMNQVITEVPEAVNGGETVLKTYMDTSGGDVKMELGELEAADLTVTTDYATAYKLFVEQDQAAGMQAFMAGKIKVQGDMMKMMAMQTAMPQDEIAKTIAKEIKDITS</sequence>
<dbReference type="Gene3D" id="3.30.1050.10">
    <property type="entry name" value="SCP2 sterol-binding domain"/>
    <property type="match status" value="1"/>
</dbReference>
<dbReference type="InterPro" id="IPR036527">
    <property type="entry name" value="SCP2_sterol-bd_dom_sf"/>
</dbReference>
<protein>
    <submittedName>
        <fullName evidence="2">Unannotated protein</fullName>
    </submittedName>
</protein>
<dbReference type="InterPro" id="IPR003033">
    <property type="entry name" value="SCP2_sterol-bd_dom"/>
</dbReference>
<evidence type="ECO:0000259" key="1">
    <source>
        <dbReference type="Pfam" id="PF02036"/>
    </source>
</evidence>